<evidence type="ECO:0000313" key="11">
    <source>
        <dbReference type="EMBL" id="HEA54097.1"/>
    </source>
</evidence>
<reference evidence="11" key="1">
    <citation type="journal article" date="2020" name="mSystems">
        <title>Genome- and Community-Level Interaction Insights into Carbon Utilization and Element Cycling Functions of Hydrothermarchaeota in Hydrothermal Sediment.</title>
        <authorList>
            <person name="Zhou Z."/>
            <person name="Liu Y."/>
            <person name="Xu W."/>
            <person name="Pan J."/>
            <person name="Luo Z.H."/>
            <person name="Li M."/>
        </authorList>
    </citation>
    <scope>NUCLEOTIDE SEQUENCE [LARGE SCALE GENOMIC DNA]</scope>
    <source>
        <strain evidence="11">HyVt-357</strain>
    </source>
</reference>
<keyword evidence="8 10" id="KW-0570">Pentose shunt</keyword>
<dbReference type="EMBL" id="DRGY01000144">
    <property type="protein sequence ID" value="HEA54097.1"/>
    <property type="molecule type" value="Genomic_DNA"/>
</dbReference>
<comment type="subcellular location">
    <subcellularLocation>
        <location evidence="2 10">Cytoplasm</location>
    </subcellularLocation>
</comment>
<comment type="similarity">
    <text evidence="4 10">Belongs to the transaldolase family. Type 2 subfamily.</text>
</comment>
<dbReference type="NCBIfam" id="TIGR00876">
    <property type="entry name" value="tal_mycobact"/>
    <property type="match status" value="1"/>
</dbReference>
<dbReference type="AlphaFoldDB" id="A0A831R4N4"/>
<comment type="caution">
    <text evidence="11">The sequence shown here is derived from an EMBL/GenBank/DDBJ whole genome shotgun (WGS) entry which is preliminary data.</text>
</comment>
<dbReference type="InterPro" id="IPR013785">
    <property type="entry name" value="Aldolase_TIM"/>
</dbReference>
<dbReference type="PIRSF" id="PIRSF036915">
    <property type="entry name" value="Trnald_Bac_Plnt"/>
    <property type="match status" value="1"/>
</dbReference>
<dbReference type="HAMAP" id="MF_00493">
    <property type="entry name" value="Transaldolase_2"/>
    <property type="match status" value="1"/>
</dbReference>
<dbReference type="PANTHER" id="PTHR10683">
    <property type="entry name" value="TRANSALDOLASE"/>
    <property type="match status" value="1"/>
</dbReference>
<evidence type="ECO:0000256" key="8">
    <source>
        <dbReference type="ARBA" id="ARBA00023126"/>
    </source>
</evidence>
<feature type="active site" description="Schiff-base intermediate with substrate" evidence="10">
    <location>
        <position position="139"/>
    </location>
</feature>
<comment type="catalytic activity">
    <reaction evidence="10">
        <text>D-sedoheptulose 7-phosphate + D-glyceraldehyde 3-phosphate = D-erythrose 4-phosphate + beta-D-fructose 6-phosphate</text>
        <dbReference type="Rhea" id="RHEA:17053"/>
        <dbReference type="ChEBI" id="CHEBI:16897"/>
        <dbReference type="ChEBI" id="CHEBI:57483"/>
        <dbReference type="ChEBI" id="CHEBI:57634"/>
        <dbReference type="ChEBI" id="CHEBI:59776"/>
        <dbReference type="EC" id="2.2.1.2"/>
    </reaction>
</comment>
<dbReference type="Gene3D" id="3.20.20.70">
    <property type="entry name" value="Aldolase class I"/>
    <property type="match status" value="1"/>
</dbReference>
<dbReference type="EC" id="2.2.1.2" evidence="5 10"/>
<organism evidence="11">
    <name type="scientific">Marinobacter antarcticus</name>
    <dbReference type="NCBI Taxonomy" id="564117"/>
    <lineage>
        <taxon>Bacteria</taxon>
        <taxon>Pseudomonadati</taxon>
        <taxon>Pseudomonadota</taxon>
        <taxon>Gammaproteobacteria</taxon>
        <taxon>Pseudomonadales</taxon>
        <taxon>Marinobacteraceae</taxon>
        <taxon>Marinobacter</taxon>
    </lineage>
</organism>
<comment type="function">
    <text evidence="1 10">Transaldolase is important for the balance of metabolites in the pentose-phosphate pathway.</text>
</comment>
<keyword evidence="9 10" id="KW-0704">Schiff base</keyword>
<dbReference type="GO" id="GO:0005737">
    <property type="term" value="C:cytoplasm"/>
    <property type="evidence" value="ECO:0007669"/>
    <property type="project" value="UniProtKB-SubCell"/>
</dbReference>
<evidence type="ECO:0000256" key="9">
    <source>
        <dbReference type="ARBA" id="ARBA00023270"/>
    </source>
</evidence>
<dbReference type="Pfam" id="PF00923">
    <property type="entry name" value="TAL_FSA"/>
    <property type="match status" value="1"/>
</dbReference>
<evidence type="ECO:0000256" key="7">
    <source>
        <dbReference type="ARBA" id="ARBA00022679"/>
    </source>
</evidence>
<accession>A0A831R4N4</accession>
<proteinExistence type="inferred from homology"/>
<dbReference type="PANTHER" id="PTHR10683:SF31">
    <property type="entry name" value="TRANSALDOLASE"/>
    <property type="match status" value="1"/>
</dbReference>
<evidence type="ECO:0000256" key="1">
    <source>
        <dbReference type="ARBA" id="ARBA00003518"/>
    </source>
</evidence>
<dbReference type="GO" id="GO:0005975">
    <property type="term" value="P:carbohydrate metabolic process"/>
    <property type="evidence" value="ECO:0007669"/>
    <property type="project" value="InterPro"/>
</dbReference>
<dbReference type="SUPFAM" id="SSF51569">
    <property type="entry name" value="Aldolase"/>
    <property type="match status" value="1"/>
</dbReference>
<evidence type="ECO:0000256" key="10">
    <source>
        <dbReference type="HAMAP-Rule" id="MF_00493"/>
    </source>
</evidence>
<name>A0A831R4N4_9GAMM</name>
<dbReference type="InterPro" id="IPR001585">
    <property type="entry name" value="TAL/FSA"/>
</dbReference>
<evidence type="ECO:0000256" key="5">
    <source>
        <dbReference type="ARBA" id="ARBA00013151"/>
    </source>
</evidence>
<dbReference type="GO" id="GO:0004801">
    <property type="term" value="F:transaldolase activity"/>
    <property type="evidence" value="ECO:0007669"/>
    <property type="project" value="UniProtKB-UniRule"/>
</dbReference>
<keyword evidence="7 10" id="KW-0808">Transferase</keyword>
<keyword evidence="6 10" id="KW-0963">Cytoplasm</keyword>
<dbReference type="GO" id="GO:0006098">
    <property type="term" value="P:pentose-phosphate shunt"/>
    <property type="evidence" value="ECO:0007669"/>
    <property type="project" value="UniProtKB-UniRule"/>
</dbReference>
<dbReference type="Proteomes" id="UP000885748">
    <property type="component" value="Unassembled WGS sequence"/>
</dbReference>
<dbReference type="NCBIfam" id="NF002881">
    <property type="entry name" value="PRK03343.1"/>
    <property type="match status" value="1"/>
</dbReference>
<protein>
    <recommendedName>
        <fullName evidence="5 10">Transaldolase</fullName>
        <ecNumber evidence="5 10">2.2.1.2</ecNumber>
    </recommendedName>
</protein>
<dbReference type="RefSeq" id="WP_304105330.1">
    <property type="nucleotide sequence ID" value="NZ_DRGY01000144.1"/>
</dbReference>
<dbReference type="InterPro" id="IPR004732">
    <property type="entry name" value="Transaldolase_2"/>
</dbReference>
<evidence type="ECO:0000256" key="2">
    <source>
        <dbReference type="ARBA" id="ARBA00004496"/>
    </source>
</evidence>
<dbReference type="CDD" id="cd00955">
    <property type="entry name" value="Transaldolase_like"/>
    <property type="match status" value="1"/>
</dbReference>
<evidence type="ECO:0000256" key="6">
    <source>
        <dbReference type="ARBA" id="ARBA00022490"/>
    </source>
</evidence>
<sequence>MNPTRELQATGQSLWLDNITRGLLNDGVLANYIKDLSVTGLTSNPTIFQKAIAGTDLYDSAIDQKTRDGKTGEALFFELAIEDLRRAADLFRPVHDATEGVDGWVSLEVSPLLASDTTKTIKAAADLHARADRPNLFIKIPGTHAGLAAIEESIFNGVPVNVTLLFSREHYSAAANAYMKGVERRLAAGLDPKVRSVASLFVSRWDAAVQDEVAPNLQNRLGIAIAQSTYKAYRELLASPRWQALADAGAVPQRLLWASTGTKDPEASDTLYLQALAAPDTINTIPGKTLLAFADHGQVRGVLSDDGDDYQSVLDQFEDAGIDRDALAARLQVEGAKSFEDSWNGLLERIASKSGA</sequence>
<comment type="pathway">
    <text evidence="3 10">Carbohydrate degradation; pentose phosphate pathway; D-glyceraldehyde 3-phosphate and beta-D-fructose 6-phosphate from D-ribose 5-phosphate and D-xylulose 5-phosphate (non-oxidative stage): step 2/3.</text>
</comment>
<evidence type="ECO:0000256" key="4">
    <source>
        <dbReference type="ARBA" id="ARBA00008426"/>
    </source>
</evidence>
<gene>
    <name evidence="10 11" type="primary">tal</name>
    <name evidence="11" type="ORF">ENI00_17725</name>
</gene>
<evidence type="ECO:0000256" key="3">
    <source>
        <dbReference type="ARBA" id="ARBA00004857"/>
    </source>
</evidence>
<dbReference type="UniPathway" id="UPA00115">
    <property type="reaction ID" value="UER00414"/>
</dbReference>